<protein>
    <recommendedName>
        <fullName evidence="4">Spiroplasma plectrovirus-related protein</fullName>
    </recommendedName>
</protein>
<proteinExistence type="predicted"/>
<name>A0A345DMF1_9MOLU</name>
<dbReference type="Proteomes" id="UP000253689">
    <property type="component" value="Chromosome"/>
</dbReference>
<gene>
    <name evidence="2" type="ORF">SDAV_00395</name>
</gene>
<keyword evidence="3" id="KW-1185">Reference proteome</keyword>
<keyword evidence="1" id="KW-0732">Signal</keyword>
<evidence type="ECO:0000256" key="1">
    <source>
        <dbReference type="SAM" id="SignalP"/>
    </source>
</evidence>
<evidence type="ECO:0008006" key="4">
    <source>
        <dbReference type="Google" id="ProtNLM"/>
    </source>
</evidence>
<dbReference type="AlphaFoldDB" id="A0A345DMF1"/>
<evidence type="ECO:0000313" key="2">
    <source>
        <dbReference type="EMBL" id="AXF95389.1"/>
    </source>
</evidence>
<dbReference type="KEGG" id="sphh:SDAV_00395"/>
<evidence type="ECO:0000313" key="3">
    <source>
        <dbReference type="Proteomes" id="UP000253689"/>
    </source>
</evidence>
<accession>A0A345DMF1</accession>
<dbReference type="EMBL" id="CP031088">
    <property type="protein sequence ID" value="AXF95389.1"/>
    <property type="molecule type" value="Genomic_DNA"/>
</dbReference>
<organism evidence="2 3">
    <name type="scientific">Spiroplasma phoeniceum P40</name>
    <dbReference type="NCBI Taxonomy" id="1276259"/>
    <lineage>
        <taxon>Bacteria</taxon>
        <taxon>Bacillati</taxon>
        <taxon>Mycoplasmatota</taxon>
        <taxon>Mollicutes</taxon>
        <taxon>Entomoplasmatales</taxon>
        <taxon>Spiroplasmataceae</taxon>
        <taxon>Spiroplasma</taxon>
    </lineage>
</organism>
<feature type="signal peptide" evidence="1">
    <location>
        <begin position="1"/>
        <end position="19"/>
    </location>
</feature>
<dbReference type="RefSeq" id="WP_114564325.1">
    <property type="nucleotide sequence ID" value="NZ_CP031088.1"/>
</dbReference>
<sequence>MKKLLILLGTIVITGNGMTAVIATNSKNLKIMKNINKTELNKLNVINEPISFVKKIYNNDDSTWTLSVVLSKEKLLDIIGLYVQST</sequence>
<reference evidence="3" key="1">
    <citation type="submission" date="2018-07" db="EMBL/GenBank/DDBJ databases">
        <title>Complete Genome Sequence of Spiroplasma phoeniceum.</title>
        <authorList>
            <person name="Davis R.E."/>
            <person name="Shao J.Y."/>
            <person name="Zhao Y."/>
            <person name="Silver A."/>
            <person name="Stump z."/>
            <person name="Gasparich G."/>
        </authorList>
    </citation>
    <scope>NUCLEOTIDE SEQUENCE [LARGE SCALE GENOMIC DNA]</scope>
    <source>
        <strain evidence="3">P40</strain>
    </source>
</reference>
<feature type="chain" id="PRO_5016872024" description="Spiroplasma plectrovirus-related protein" evidence="1">
    <location>
        <begin position="20"/>
        <end position="86"/>
    </location>
</feature>